<protein>
    <recommendedName>
        <fullName evidence="5">Integral membrane protein</fullName>
    </recommendedName>
</protein>
<name>A0ABS1YMF8_9ACTN</name>
<accession>A0ABS1YMF8</accession>
<keyword evidence="2" id="KW-1133">Transmembrane helix</keyword>
<dbReference type="EMBL" id="JAEVHL010000185">
    <property type="protein sequence ID" value="MBM0278606.1"/>
    <property type="molecule type" value="Genomic_DNA"/>
</dbReference>
<feature type="compositionally biased region" description="Basic and acidic residues" evidence="1">
    <location>
        <begin position="143"/>
        <end position="155"/>
    </location>
</feature>
<keyword evidence="2" id="KW-0472">Membrane</keyword>
<evidence type="ECO:0008006" key="5">
    <source>
        <dbReference type="Google" id="ProtNLM"/>
    </source>
</evidence>
<comment type="caution">
    <text evidence="3">The sequence shown here is derived from an EMBL/GenBank/DDBJ whole genome shotgun (WGS) entry which is preliminary data.</text>
</comment>
<reference evidence="3 4" key="1">
    <citation type="submission" date="2021-01" db="EMBL/GenBank/DDBJ databases">
        <title>Draft genome sequence of Micromonospora sp. strain STR1s_6.</title>
        <authorList>
            <person name="Karlyshev A."/>
            <person name="Jawad R."/>
        </authorList>
    </citation>
    <scope>NUCLEOTIDE SEQUENCE [LARGE SCALE GENOMIC DNA]</scope>
    <source>
        <strain evidence="3 4">STR1S-6</strain>
    </source>
</reference>
<dbReference type="Proteomes" id="UP000622245">
    <property type="component" value="Unassembled WGS sequence"/>
</dbReference>
<evidence type="ECO:0000313" key="4">
    <source>
        <dbReference type="Proteomes" id="UP000622245"/>
    </source>
</evidence>
<gene>
    <name evidence="3" type="ORF">JM949_26420</name>
</gene>
<keyword evidence="4" id="KW-1185">Reference proteome</keyword>
<feature type="transmembrane region" description="Helical" evidence="2">
    <location>
        <begin position="36"/>
        <end position="57"/>
    </location>
</feature>
<organism evidence="3 4">
    <name type="scientific">Micromonospora tarensis</name>
    <dbReference type="NCBI Taxonomy" id="2806100"/>
    <lineage>
        <taxon>Bacteria</taxon>
        <taxon>Bacillati</taxon>
        <taxon>Actinomycetota</taxon>
        <taxon>Actinomycetes</taxon>
        <taxon>Micromonosporales</taxon>
        <taxon>Micromonosporaceae</taxon>
        <taxon>Micromonospora</taxon>
    </lineage>
</organism>
<evidence type="ECO:0000256" key="1">
    <source>
        <dbReference type="SAM" id="MobiDB-lite"/>
    </source>
</evidence>
<feature type="compositionally biased region" description="Basic and acidic residues" evidence="1">
    <location>
        <begin position="167"/>
        <end position="179"/>
    </location>
</feature>
<feature type="region of interest" description="Disordered" evidence="1">
    <location>
        <begin position="140"/>
        <end position="191"/>
    </location>
</feature>
<sequence>MFLGLLIGALGGAATATVLTVRGIRAASRAGGRPGWLRAAALLAGAGAVAGYAWGLLHLGYAVMRAEDGGTGSAPSGPCRDGGSQLASQVNGYDVDLLPLRFECRLSGGGRYLTSSVPGYVTPTTIALGLITAGCGALAATPARRDQPPTAHRDQPPTAQPDQPPTAHRDQPPTAHRDQPPTAQSDRPPVA</sequence>
<dbReference type="RefSeq" id="WP_203150966.1">
    <property type="nucleotide sequence ID" value="NZ_JAEVHL010000185.1"/>
</dbReference>
<proteinExistence type="predicted"/>
<evidence type="ECO:0000256" key="2">
    <source>
        <dbReference type="SAM" id="Phobius"/>
    </source>
</evidence>
<keyword evidence="2" id="KW-0812">Transmembrane</keyword>
<evidence type="ECO:0000313" key="3">
    <source>
        <dbReference type="EMBL" id="MBM0278606.1"/>
    </source>
</evidence>